<feature type="chain" id="PRO_5021857944" evidence="1">
    <location>
        <begin position="21"/>
        <end position="463"/>
    </location>
</feature>
<dbReference type="Gene3D" id="3.40.50.1110">
    <property type="entry name" value="SGNH hydrolase"/>
    <property type="match status" value="1"/>
</dbReference>
<dbReference type="Proteomes" id="UP000320300">
    <property type="component" value="Unassembled WGS sequence"/>
</dbReference>
<dbReference type="OrthoDB" id="9774205at2"/>
<dbReference type="GO" id="GO:0004622">
    <property type="term" value="F:phosphatidylcholine lysophospholipase activity"/>
    <property type="evidence" value="ECO:0007669"/>
    <property type="project" value="TreeGrafter"/>
</dbReference>
<gene>
    <name evidence="3" type="ORF">SAMN06265348_102318</name>
</gene>
<keyword evidence="1" id="KW-0732">Signal</keyword>
<dbReference type="AlphaFoldDB" id="A0A521BI62"/>
<dbReference type="PANTHER" id="PTHR30383:SF5">
    <property type="entry name" value="SGNH HYDROLASE-TYPE ESTERASE DOMAIN-CONTAINING PROTEIN"/>
    <property type="match status" value="1"/>
</dbReference>
<feature type="domain" description="SGNH hydrolase-type esterase" evidence="2">
    <location>
        <begin position="34"/>
        <end position="223"/>
    </location>
</feature>
<name>A0A521BI62_9SPHI</name>
<evidence type="ECO:0000259" key="2">
    <source>
        <dbReference type="Pfam" id="PF13472"/>
    </source>
</evidence>
<feature type="signal peptide" evidence="1">
    <location>
        <begin position="1"/>
        <end position="20"/>
    </location>
</feature>
<dbReference type="PANTHER" id="PTHR30383">
    <property type="entry name" value="THIOESTERASE 1/PROTEASE 1/LYSOPHOSPHOLIPASE L1"/>
    <property type="match status" value="1"/>
</dbReference>
<dbReference type="Pfam" id="PF13472">
    <property type="entry name" value="Lipase_GDSL_2"/>
    <property type="match status" value="1"/>
</dbReference>
<dbReference type="InterPro" id="IPR051532">
    <property type="entry name" value="Ester_Hydrolysis_Enzymes"/>
</dbReference>
<dbReference type="RefSeq" id="WP_142526989.1">
    <property type="nucleotide sequence ID" value="NZ_CBCSJO010000003.1"/>
</dbReference>
<protein>
    <submittedName>
        <fullName evidence="3">Lysophospholipase L1</fullName>
    </submittedName>
</protein>
<dbReference type="InterPro" id="IPR036514">
    <property type="entry name" value="SGNH_hydro_sf"/>
</dbReference>
<proteinExistence type="predicted"/>
<organism evidence="3 4">
    <name type="scientific">Pedobacter westerhofensis</name>
    <dbReference type="NCBI Taxonomy" id="425512"/>
    <lineage>
        <taxon>Bacteria</taxon>
        <taxon>Pseudomonadati</taxon>
        <taxon>Bacteroidota</taxon>
        <taxon>Sphingobacteriia</taxon>
        <taxon>Sphingobacteriales</taxon>
        <taxon>Sphingobacteriaceae</taxon>
        <taxon>Pedobacter</taxon>
    </lineage>
</organism>
<sequence length="463" mass="52677">MKKLFFILISSIGFLPMANAQSVAPFKAGDRVVFVGNSITDGGHYHSYIWLYYMTHFPNMRITCFNAGVGGDVIGQIADRFDADVLSRNPTVLTLTWGMNDSGYFEWTGAEGQQTFDKKMISTYQTYALLENRLKQKPAIRTILIGGSPYDETTKFTKNNIYPHKSAALASIVSHQEQSAKNNHWGFVDFFHPMTEINKREQLKDSTFSLTPNDRVHPDNDGHLVMASIFLKAQGLDHQVVADMKLNASGNKIEKAVNCAITHVAGSANSLSFDYLGRSLPYPLDTVARGWGNRKPQSAALKVIPFTKEFNQELLAVKNLKSGNYRLMIDGEEIGRWSAKQFSEGINLAELTETPQYQQAIQIRELNEERWDIERRLRMYIWMQYDFLKGKGLLYKDNTAAMDSVKKYALKDMFVNGNKDNYSRARYKSLRDAWQKEMDVLTEQIYAINKPVTHHIEISAISK</sequence>
<reference evidence="3 4" key="1">
    <citation type="submission" date="2017-05" db="EMBL/GenBank/DDBJ databases">
        <authorList>
            <person name="Varghese N."/>
            <person name="Submissions S."/>
        </authorList>
    </citation>
    <scope>NUCLEOTIDE SEQUENCE [LARGE SCALE GENOMIC DNA]</scope>
    <source>
        <strain evidence="3 4">DSM 19036</strain>
    </source>
</reference>
<keyword evidence="4" id="KW-1185">Reference proteome</keyword>
<dbReference type="SUPFAM" id="SSF52266">
    <property type="entry name" value="SGNH hydrolase"/>
    <property type="match status" value="1"/>
</dbReference>
<accession>A0A521BI62</accession>
<dbReference type="CDD" id="cd01834">
    <property type="entry name" value="SGNH_hydrolase_like_2"/>
    <property type="match status" value="1"/>
</dbReference>
<dbReference type="EMBL" id="FXTN01000002">
    <property type="protein sequence ID" value="SMO46824.1"/>
    <property type="molecule type" value="Genomic_DNA"/>
</dbReference>
<evidence type="ECO:0000313" key="3">
    <source>
        <dbReference type="EMBL" id="SMO46824.1"/>
    </source>
</evidence>
<evidence type="ECO:0000313" key="4">
    <source>
        <dbReference type="Proteomes" id="UP000320300"/>
    </source>
</evidence>
<evidence type="ECO:0000256" key="1">
    <source>
        <dbReference type="SAM" id="SignalP"/>
    </source>
</evidence>
<dbReference type="InterPro" id="IPR013830">
    <property type="entry name" value="SGNH_hydro"/>
</dbReference>